<dbReference type="CDD" id="cd04877">
    <property type="entry name" value="ACT_TyrR"/>
    <property type="match status" value="1"/>
</dbReference>
<evidence type="ECO:0000259" key="10">
    <source>
        <dbReference type="PROSITE" id="PS50045"/>
    </source>
</evidence>
<dbReference type="EMBL" id="FLOB01000003">
    <property type="protein sequence ID" value="SBS30295.1"/>
    <property type="molecule type" value="Genomic_DNA"/>
</dbReference>
<dbReference type="SUPFAM" id="SSF55785">
    <property type="entry name" value="PYP-like sensor domain (PAS domain)"/>
    <property type="match status" value="1"/>
</dbReference>
<feature type="domain" description="PAS" evidence="11">
    <location>
        <begin position="79"/>
        <end position="124"/>
    </location>
</feature>
<dbReference type="RefSeq" id="WP_067015090.1">
    <property type="nucleotide sequence ID" value="NZ_FLOB01000003.1"/>
</dbReference>
<dbReference type="GO" id="GO:0005524">
    <property type="term" value="F:ATP binding"/>
    <property type="evidence" value="ECO:0007669"/>
    <property type="project" value="UniProtKB-KW"/>
</dbReference>
<dbReference type="InterPro" id="IPR058031">
    <property type="entry name" value="AAA_lid_NorR"/>
</dbReference>
<dbReference type="InterPro" id="IPR009057">
    <property type="entry name" value="Homeodomain-like_sf"/>
</dbReference>
<dbReference type="Gene3D" id="1.10.8.60">
    <property type="match status" value="1"/>
</dbReference>
<keyword evidence="3" id="KW-0678">Repressor</keyword>
<dbReference type="Pfam" id="PF25601">
    <property type="entry name" value="AAA_lid_14"/>
    <property type="match status" value="1"/>
</dbReference>
<feature type="domain" description="ACT" evidence="12">
    <location>
        <begin position="2"/>
        <end position="76"/>
    </location>
</feature>
<organism evidence="13 14">
    <name type="scientific">Marinomonas spartinae</name>
    <dbReference type="NCBI Taxonomy" id="1792290"/>
    <lineage>
        <taxon>Bacteria</taxon>
        <taxon>Pseudomonadati</taxon>
        <taxon>Pseudomonadota</taxon>
        <taxon>Gammaproteobacteria</taxon>
        <taxon>Oceanospirillales</taxon>
        <taxon>Oceanospirillaceae</taxon>
        <taxon>Marinomonas</taxon>
    </lineage>
</organism>
<dbReference type="SUPFAM" id="SSF46689">
    <property type="entry name" value="Homeodomain-like"/>
    <property type="match status" value="1"/>
</dbReference>
<dbReference type="PANTHER" id="PTHR32071:SF3">
    <property type="entry name" value="HTH-TYPE TRANSCRIPTIONAL REGULATORY PROTEIN TYRR"/>
    <property type="match status" value="1"/>
</dbReference>
<dbReference type="Pfam" id="PF18024">
    <property type="entry name" value="HTH_50"/>
    <property type="match status" value="1"/>
</dbReference>
<keyword evidence="14" id="KW-1185">Reference proteome</keyword>
<evidence type="ECO:0000256" key="1">
    <source>
        <dbReference type="ARBA" id="ARBA00004496"/>
    </source>
</evidence>
<feature type="domain" description="Sigma-54 factor interaction" evidence="10">
    <location>
        <begin position="213"/>
        <end position="413"/>
    </location>
</feature>
<evidence type="ECO:0000259" key="12">
    <source>
        <dbReference type="PROSITE" id="PS51671"/>
    </source>
</evidence>
<dbReference type="OrthoDB" id="9804019at2"/>
<evidence type="ECO:0000256" key="3">
    <source>
        <dbReference type="ARBA" id="ARBA00022491"/>
    </source>
</evidence>
<evidence type="ECO:0000256" key="4">
    <source>
        <dbReference type="ARBA" id="ARBA00022741"/>
    </source>
</evidence>
<dbReference type="NCBIfam" id="TIGR04381">
    <property type="entry name" value="HTH_TypR"/>
    <property type="match status" value="1"/>
</dbReference>
<dbReference type="Gene3D" id="3.40.50.300">
    <property type="entry name" value="P-loop containing nucleotide triphosphate hydrolases"/>
    <property type="match status" value="1"/>
</dbReference>
<dbReference type="Pfam" id="PF14532">
    <property type="entry name" value="Sigma54_activ_2"/>
    <property type="match status" value="1"/>
</dbReference>
<dbReference type="GO" id="GO:0006355">
    <property type="term" value="P:regulation of DNA-templated transcription"/>
    <property type="evidence" value="ECO:0007669"/>
    <property type="project" value="InterPro"/>
</dbReference>
<dbReference type="SUPFAM" id="SSF55021">
    <property type="entry name" value="ACT-like"/>
    <property type="match status" value="1"/>
</dbReference>
<dbReference type="GO" id="GO:0003677">
    <property type="term" value="F:DNA binding"/>
    <property type="evidence" value="ECO:0007669"/>
    <property type="project" value="UniProtKB-KW"/>
</dbReference>
<evidence type="ECO:0000259" key="11">
    <source>
        <dbReference type="PROSITE" id="PS50112"/>
    </source>
</evidence>
<dbReference type="AlphaFoldDB" id="A0A1A8TC55"/>
<protein>
    <submittedName>
        <fullName evidence="13">Transcriptional regulatory protein TyrR</fullName>
    </submittedName>
</protein>
<dbReference type="InterPro" id="IPR000014">
    <property type="entry name" value="PAS"/>
</dbReference>
<dbReference type="InterPro" id="IPR030828">
    <property type="entry name" value="HTH_TyrR"/>
</dbReference>
<dbReference type="InterPro" id="IPR002078">
    <property type="entry name" value="Sigma_54_int"/>
</dbReference>
<dbReference type="STRING" id="1792290.MSP8886_01762"/>
<dbReference type="PROSITE" id="PS51671">
    <property type="entry name" value="ACT"/>
    <property type="match status" value="1"/>
</dbReference>
<accession>A0A1A8TC55</accession>
<dbReference type="InterPro" id="IPR045865">
    <property type="entry name" value="ACT-like_dom_sf"/>
</dbReference>
<dbReference type="InterPro" id="IPR002912">
    <property type="entry name" value="ACT_dom"/>
</dbReference>
<keyword evidence="8" id="KW-0010">Activator</keyword>
<evidence type="ECO:0000256" key="9">
    <source>
        <dbReference type="ARBA" id="ARBA00023163"/>
    </source>
</evidence>
<dbReference type="InterPro" id="IPR035965">
    <property type="entry name" value="PAS-like_dom_sf"/>
</dbReference>
<keyword evidence="7" id="KW-0238">DNA-binding</keyword>
<dbReference type="GO" id="GO:0005737">
    <property type="term" value="C:cytoplasm"/>
    <property type="evidence" value="ECO:0007669"/>
    <property type="project" value="UniProtKB-SubCell"/>
</dbReference>
<keyword evidence="2" id="KW-0963">Cytoplasm</keyword>
<evidence type="ECO:0000256" key="5">
    <source>
        <dbReference type="ARBA" id="ARBA00022840"/>
    </source>
</evidence>
<keyword evidence="5" id="KW-0067">ATP-binding</keyword>
<evidence type="ECO:0000256" key="2">
    <source>
        <dbReference type="ARBA" id="ARBA00022490"/>
    </source>
</evidence>
<keyword evidence="6" id="KW-0805">Transcription regulation</keyword>
<evidence type="ECO:0000256" key="7">
    <source>
        <dbReference type="ARBA" id="ARBA00023125"/>
    </source>
</evidence>
<dbReference type="PANTHER" id="PTHR32071">
    <property type="entry name" value="TRANSCRIPTIONAL REGULATORY PROTEIN"/>
    <property type="match status" value="1"/>
</dbReference>
<proteinExistence type="predicted"/>
<name>A0A1A8TC55_9GAMM</name>
<dbReference type="PROSITE" id="PS50045">
    <property type="entry name" value="SIGMA54_INTERACT_4"/>
    <property type="match status" value="1"/>
</dbReference>
<dbReference type="Proteomes" id="UP000092544">
    <property type="component" value="Unassembled WGS sequence"/>
</dbReference>
<dbReference type="InterPro" id="IPR027417">
    <property type="entry name" value="P-loop_NTPase"/>
</dbReference>
<keyword evidence="9" id="KW-0804">Transcription</keyword>
<evidence type="ECO:0000313" key="14">
    <source>
        <dbReference type="Proteomes" id="UP000092544"/>
    </source>
</evidence>
<dbReference type="PROSITE" id="PS50112">
    <property type="entry name" value="PAS"/>
    <property type="match status" value="1"/>
</dbReference>
<sequence length="496" mass="55684">MRLEIQCEDRIGMIRGILDFFIPYQIDIRLIETDSKRRCLYCGFPDIPFADLQSLLADIRRLDGVEDVKTVMFTPSEREYNALNTLLEALPDGVVAVDLKGYITMATELAAADLGVPIGVLVGKPLQQFIKGVNFSRMAWEDMAEGISKRIRLQNKSVLLEMKPIFVPDGEEHANLAGAVIHLKSQARLNRQTEHFKRAPDIEKHLETYFQKDVIQSAAMCDMLQKAKAFSIMSEPLLLYGGVGTGKKELLRALYQYWVELQADGGALMLRHAREMSAEDIAKLDHASGWFAIEELEYLAPELQVDLANWLLRQPEHSISEQGKVRLIGLTSLPKAQLISEQIHSTLYFALSCLQLRVPSLQERTDDLKGLVQQTLQRLCERYTVPMPSLTKAALVKMSLYSWPGNIKELENVCLQSLGLGKSQWDADDLALIDGSNEGVSLELVDGSLDKTLKLLESQLLRQLYPQYPSTRRLAKAVGLSHSAIANKLKEYNISG</sequence>
<gene>
    <name evidence="13" type="primary">tyrR</name>
    <name evidence="13" type="ORF">MSP8886_01762</name>
</gene>
<evidence type="ECO:0000256" key="6">
    <source>
        <dbReference type="ARBA" id="ARBA00023015"/>
    </source>
</evidence>
<comment type="subcellular location">
    <subcellularLocation>
        <location evidence="1">Cytoplasm</location>
    </subcellularLocation>
</comment>
<evidence type="ECO:0000313" key="13">
    <source>
        <dbReference type="EMBL" id="SBS30295.1"/>
    </source>
</evidence>
<evidence type="ECO:0000256" key="8">
    <source>
        <dbReference type="ARBA" id="ARBA00023159"/>
    </source>
</evidence>
<dbReference type="Gene3D" id="3.30.450.20">
    <property type="entry name" value="PAS domain"/>
    <property type="match status" value="1"/>
</dbReference>
<dbReference type="Gene3D" id="1.10.10.60">
    <property type="entry name" value="Homeodomain-like"/>
    <property type="match status" value="1"/>
</dbReference>
<dbReference type="SUPFAM" id="SSF52540">
    <property type="entry name" value="P-loop containing nucleoside triphosphate hydrolases"/>
    <property type="match status" value="1"/>
</dbReference>
<dbReference type="Gene3D" id="3.30.70.260">
    <property type="match status" value="1"/>
</dbReference>
<reference evidence="13 14" key="1">
    <citation type="submission" date="2016-06" db="EMBL/GenBank/DDBJ databases">
        <authorList>
            <person name="Kjaerup R.B."/>
            <person name="Dalgaard T.S."/>
            <person name="Juul-Madsen H.R."/>
        </authorList>
    </citation>
    <scope>NUCLEOTIDE SEQUENCE [LARGE SCALE GENOMIC DNA]</scope>
    <source>
        <strain evidence="13 14">CECT 8886</strain>
    </source>
</reference>
<keyword evidence="4" id="KW-0547">Nucleotide-binding</keyword>